<protein>
    <submittedName>
        <fullName evidence="2">Acetyltransferase (GNAT) domain-containing protein</fullName>
    </submittedName>
</protein>
<reference evidence="2 3" key="1">
    <citation type="submission" date="2013-07" db="EMBL/GenBank/DDBJ databases">
        <authorList>
            <consortium name="DOE Joint Genome Institute"/>
            <person name="Reeve W."/>
            <person name="Huntemann M."/>
            <person name="Han J."/>
            <person name="Chen A."/>
            <person name="Kyrpides N."/>
            <person name="Mavromatis K."/>
            <person name="Markowitz V."/>
            <person name="Palaniappan K."/>
            <person name="Ivanova N."/>
            <person name="Schaumberg A."/>
            <person name="Pati A."/>
            <person name="Liolios K."/>
            <person name="Nordberg H.P."/>
            <person name="Cantor M.N."/>
            <person name="Hua S.X."/>
            <person name="Woyke T."/>
        </authorList>
    </citation>
    <scope>NUCLEOTIDE SEQUENCE [LARGE SCALE GENOMIC DNA]</scope>
    <source>
        <strain evidence="2 3">DSM 43889</strain>
    </source>
</reference>
<proteinExistence type="predicted"/>
<dbReference type="Proteomes" id="UP000791080">
    <property type="component" value="Unassembled WGS sequence"/>
</dbReference>
<dbReference type="Pfam" id="PF13302">
    <property type="entry name" value="Acetyltransf_3"/>
    <property type="match status" value="1"/>
</dbReference>
<evidence type="ECO:0000259" key="1">
    <source>
        <dbReference type="Pfam" id="PF13302"/>
    </source>
</evidence>
<dbReference type="InterPro" id="IPR016181">
    <property type="entry name" value="Acyl_CoA_acyltransferase"/>
</dbReference>
<gene>
    <name evidence="2" type="ORF">G443_002076</name>
</gene>
<reference evidence="2 3" key="2">
    <citation type="submission" date="2022-06" db="EMBL/GenBank/DDBJ databases">
        <title>Genomic Encyclopedia of Type Strains, Phase I: the one thousand microbial genomes (KMG-I) project.</title>
        <authorList>
            <person name="Kyrpides N."/>
        </authorList>
    </citation>
    <scope>NUCLEOTIDE SEQUENCE [LARGE SCALE GENOMIC DNA]</scope>
    <source>
        <strain evidence="2 3">DSM 43889</strain>
    </source>
</reference>
<dbReference type="EMBL" id="AUBJ02000001">
    <property type="protein sequence ID" value="MCP2331806.1"/>
    <property type="molecule type" value="Genomic_DNA"/>
</dbReference>
<name>A0ABT1JH27_ACTCY</name>
<dbReference type="SUPFAM" id="SSF55729">
    <property type="entry name" value="Acyl-CoA N-acyltransferases (Nat)"/>
    <property type="match status" value="1"/>
</dbReference>
<feature type="domain" description="N-acetyltransferase" evidence="1">
    <location>
        <begin position="11"/>
        <end position="122"/>
    </location>
</feature>
<keyword evidence="3" id="KW-1185">Reference proteome</keyword>
<evidence type="ECO:0000313" key="3">
    <source>
        <dbReference type="Proteomes" id="UP000791080"/>
    </source>
</evidence>
<comment type="caution">
    <text evidence="2">The sequence shown here is derived from an EMBL/GenBank/DDBJ whole genome shotgun (WGS) entry which is preliminary data.</text>
</comment>
<dbReference type="Gene3D" id="3.40.630.30">
    <property type="match status" value="1"/>
</dbReference>
<accession>A0ABT1JH27</accession>
<evidence type="ECO:0000313" key="2">
    <source>
        <dbReference type="EMBL" id="MCP2331806.1"/>
    </source>
</evidence>
<dbReference type="RefSeq" id="WP_211237495.1">
    <property type="nucleotide sequence ID" value="NZ_AUBJ02000001.1"/>
</dbReference>
<sequence>MTGCTEYTGGQPADAARWRQRCLRMNAGPEEPGEAWCNWAARHRGTGRIVGWAQATVRWETGGPATALLAWTTAVPWQGRGLATEAARAMTGWLARQGVPRFSATIHPAHRASERVAMAAGLTPTEDVVDGERVWTGAAEVD</sequence>
<organism evidence="2 3">
    <name type="scientific">Actinoalloteichus caeruleus DSM 43889</name>
    <dbReference type="NCBI Taxonomy" id="1120930"/>
    <lineage>
        <taxon>Bacteria</taxon>
        <taxon>Bacillati</taxon>
        <taxon>Actinomycetota</taxon>
        <taxon>Actinomycetes</taxon>
        <taxon>Pseudonocardiales</taxon>
        <taxon>Pseudonocardiaceae</taxon>
        <taxon>Actinoalloteichus</taxon>
        <taxon>Actinoalloteichus cyanogriseus</taxon>
    </lineage>
</organism>
<dbReference type="InterPro" id="IPR000182">
    <property type="entry name" value="GNAT_dom"/>
</dbReference>